<comment type="caution">
    <text evidence="2">The sequence shown here is derived from an EMBL/GenBank/DDBJ whole genome shotgun (WGS) entry which is preliminary data.</text>
</comment>
<dbReference type="SUPFAM" id="SSF47616">
    <property type="entry name" value="GST C-terminal domain-like"/>
    <property type="match status" value="1"/>
</dbReference>
<dbReference type="Proteomes" id="UP000248021">
    <property type="component" value="Unassembled WGS sequence"/>
</dbReference>
<proteinExistence type="predicted"/>
<organism evidence="2 3">
    <name type="scientific">Chelatococcus asaccharovorans</name>
    <dbReference type="NCBI Taxonomy" id="28210"/>
    <lineage>
        <taxon>Bacteria</taxon>
        <taxon>Pseudomonadati</taxon>
        <taxon>Pseudomonadota</taxon>
        <taxon>Alphaproteobacteria</taxon>
        <taxon>Hyphomicrobiales</taxon>
        <taxon>Chelatococcaceae</taxon>
        <taxon>Chelatococcus</taxon>
    </lineage>
</organism>
<dbReference type="AlphaFoldDB" id="A0A2V3U4I8"/>
<dbReference type="CDD" id="cd03038">
    <property type="entry name" value="GST_N_etherase_LigE"/>
    <property type="match status" value="1"/>
</dbReference>
<sequence length="232" mass="25971">MSDDMLKLYELAGADEAVRFSPHCWKTRMALAHKGLEAERIPFHFTDKDVIAFSGQGLVPVLVDGETVVHDSWQIATYLEERFPTPTLFGGDTGRAVARFVNAWADGTLGPVIARVIALDIHSRIAAKDQHYFRETREKRFGMSLEAFAAEPGTHVAALRQALAPLRFTLRQQPFLCGEAPAYADFSVFGMMMWARCISPIELLEQDDPVFAWRERLLDAHDGLARNAPRVA</sequence>
<dbReference type="PANTHER" id="PTHR42673">
    <property type="entry name" value="MALEYLACETOACETATE ISOMERASE"/>
    <property type="match status" value="1"/>
</dbReference>
<dbReference type="RefSeq" id="WP_110375988.1">
    <property type="nucleotide sequence ID" value="NZ_JAHBRY010000001.1"/>
</dbReference>
<keyword evidence="3" id="KW-1185">Reference proteome</keyword>
<feature type="domain" description="GST N-terminal" evidence="1">
    <location>
        <begin position="11"/>
        <end position="87"/>
    </location>
</feature>
<dbReference type="InterPro" id="IPR004045">
    <property type="entry name" value="Glutathione_S-Trfase_N"/>
</dbReference>
<dbReference type="Gene3D" id="1.20.1050.10">
    <property type="match status" value="1"/>
</dbReference>
<dbReference type="InterPro" id="IPR054416">
    <property type="entry name" value="GST_UstS-like_C"/>
</dbReference>
<dbReference type="Pfam" id="PF13409">
    <property type="entry name" value="GST_N_2"/>
    <property type="match status" value="1"/>
</dbReference>
<dbReference type="Pfam" id="PF22041">
    <property type="entry name" value="GST_C_7"/>
    <property type="match status" value="1"/>
</dbReference>
<dbReference type="PANTHER" id="PTHR42673:SF4">
    <property type="entry name" value="MALEYLACETOACETATE ISOMERASE"/>
    <property type="match status" value="1"/>
</dbReference>
<accession>A0A2V3U4I8</accession>
<dbReference type="GO" id="GO:0006559">
    <property type="term" value="P:L-phenylalanine catabolic process"/>
    <property type="evidence" value="ECO:0007669"/>
    <property type="project" value="TreeGrafter"/>
</dbReference>
<dbReference type="EMBL" id="QJJK01000007">
    <property type="protein sequence ID" value="PXW57172.1"/>
    <property type="molecule type" value="Genomic_DNA"/>
</dbReference>
<dbReference type="OrthoDB" id="508035at2"/>
<dbReference type="SUPFAM" id="SSF52833">
    <property type="entry name" value="Thioredoxin-like"/>
    <property type="match status" value="1"/>
</dbReference>
<gene>
    <name evidence="2" type="ORF">C7450_107212</name>
</gene>
<reference evidence="2 3" key="1">
    <citation type="submission" date="2018-05" db="EMBL/GenBank/DDBJ databases">
        <title>Genomic Encyclopedia of Type Strains, Phase IV (KMG-IV): sequencing the most valuable type-strain genomes for metagenomic binning, comparative biology and taxonomic classification.</title>
        <authorList>
            <person name="Goeker M."/>
        </authorList>
    </citation>
    <scope>NUCLEOTIDE SEQUENCE [LARGE SCALE GENOMIC DNA]</scope>
    <source>
        <strain evidence="2 3">DSM 6462</strain>
    </source>
</reference>
<dbReference type="Gene3D" id="3.40.30.10">
    <property type="entry name" value="Glutaredoxin"/>
    <property type="match status" value="1"/>
</dbReference>
<dbReference type="GO" id="GO:0006749">
    <property type="term" value="P:glutathione metabolic process"/>
    <property type="evidence" value="ECO:0007669"/>
    <property type="project" value="TreeGrafter"/>
</dbReference>
<evidence type="ECO:0000313" key="3">
    <source>
        <dbReference type="Proteomes" id="UP000248021"/>
    </source>
</evidence>
<dbReference type="GO" id="GO:0004364">
    <property type="term" value="F:glutathione transferase activity"/>
    <property type="evidence" value="ECO:0007669"/>
    <property type="project" value="TreeGrafter"/>
</dbReference>
<dbReference type="CDD" id="cd03202">
    <property type="entry name" value="GST_C_etherase_LigE"/>
    <property type="match status" value="1"/>
</dbReference>
<protein>
    <submittedName>
        <fullName evidence="2">Glutathione S-transferase</fullName>
    </submittedName>
</protein>
<dbReference type="InterPro" id="IPR036282">
    <property type="entry name" value="Glutathione-S-Trfase_C_sf"/>
</dbReference>
<keyword evidence="2" id="KW-0808">Transferase</keyword>
<dbReference type="GO" id="GO:0016034">
    <property type="term" value="F:maleylacetoacetate isomerase activity"/>
    <property type="evidence" value="ECO:0007669"/>
    <property type="project" value="TreeGrafter"/>
</dbReference>
<evidence type="ECO:0000313" key="2">
    <source>
        <dbReference type="EMBL" id="PXW57172.1"/>
    </source>
</evidence>
<dbReference type="PROSITE" id="PS50404">
    <property type="entry name" value="GST_NTER"/>
    <property type="match status" value="1"/>
</dbReference>
<name>A0A2V3U4I8_9HYPH</name>
<dbReference type="InterPro" id="IPR036249">
    <property type="entry name" value="Thioredoxin-like_sf"/>
</dbReference>
<evidence type="ECO:0000259" key="1">
    <source>
        <dbReference type="PROSITE" id="PS50404"/>
    </source>
</evidence>